<dbReference type="KEGG" id="ala:BFG52_07835"/>
<proteinExistence type="predicted"/>
<dbReference type="RefSeq" id="WP_067554382.1">
    <property type="nucleotide sequence ID" value="NZ_CP016895.1"/>
</dbReference>
<protein>
    <submittedName>
        <fullName evidence="1">Uncharacterized protein</fullName>
    </submittedName>
</protein>
<keyword evidence="2" id="KW-1185">Reference proteome</keyword>
<reference evidence="1 2" key="1">
    <citation type="submission" date="2016-08" db="EMBL/GenBank/DDBJ databases">
        <authorList>
            <person name="Seilhamer J.J."/>
        </authorList>
    </citation>
    <scope>NUCLEOTIDE SEQUENCE [LARGE SCALE GENOMIC DNA]</scope>
    <source>
        <strain evidence="1 2">BRTC-1</strain>
    </source>
</reference>
<name>A0A1B2LZB1_9GAMM</name>
<dbReference type="AlphaFoldDB" id="A0A1B2LZB1"/>
<sequence length="254" mass="27173">MAQYLFGAGKVFATPLQDIYGQPISDATPVEVGVLQSVSVDISYDLKELYGRGQFAVDAARGKGSIKCKATMGRINGALLNSIFFGGVVSEGGVETIAQTMNGEVIASGGIVKPTVPNSGTFVRDLGVTNTKAVPLVRVSGTPEAGQYAVDATGSYTFATADVGKTVFISFKYSATVAGAKSGLVTNLDMGYTPEFAVDLMRDYKGKIMQMDFFRCTSNKLAFNSKQDDYDLPEFEFQPMADDLGRVFNWTTSE</sequence>
<dbReference type="OrthoDB" id="6816093at2"/>
<accession>A0A1B2LZB1</accession>
<evidence type="ECO:0000313" key="2">
    <source>
        <dbReference type="Proteomes" id="UP000093391"/>
    </source>
</evidence>
<evidence type="ECO:0000313" key="1">
    <source>
        <dbReference type="EMBL" id="AOA58275.1"/>
    </source>
</evidence>
<gene>
    <name evidence="1" type="ORF">BFG52_07835</name>
</gene>
<dbReference type="STRING" id="1789224.BFG52_07835"/>
<organism evidence="1 2">
    <name type="scientific">Acinetobacter larvae</name>
    <dbReference type="NCBI Taxonomy" id="1789224"/>
    <lineage>
        <taxon>Bacteria</taxon>
        <taxon>Pseudomonadati</taxon>
        <taxon>Pseudomonadota</taxon>
        <taxon>Gammaproteobacteria</taxon>
        <taxon>Moraxellales</taxon>
        <taxon>Moraxellaceae</taxon>
        <taxon>Acinetobacter</taxon>
    </lineage>
</organism>
<dbReference type="Proteomes" id="UP000093391">
    <property type="component" value="Chromosome"/>
</dbReference>
<dbReference type="EMBL" id="CP016895">
    <property type="protein sequence ID" value="AOA58275.1"/>
    <property type="molecule type" value="Genomic_DNA"/>
</dbReference>